<evidence type="ECO:0000259" key="2">
    <source>
        <dbReference type="PROSITE" id="PS50234"/>
    </source>
</evidence>
<dbReference type="InterPro" id="IPR024163">
    <property type="entry name" value="Aerotolerance_reg_N"/>
</dbReference>
<dbReference type="InterPro" id="IPR036465">
    <property type="entry name" value="vWFA_dom_sf"/>
</dbReference>
<feature type="transmembrane region" description="Helical" evidence="1">
    <location>
        <begin position="56"/>
        <end position="78"/>
    </location>
</feature>
<feature type="transmembrane region" description="Helical" evidence="1">
    <location>
        <begin position="6"/>
        <end position="23"/>
    </location>
</feature>
<dbReference type="PANTHER" id="PTHR37464:SF1">
    <property type="entry name" value="BLL2463 PROTEIN"/>
    <property type="match status" value="1"/>
</dbReference>
<gene>
    <name evidence="3" type="ORF">SAMN02745166_00849</name>
</gene>
<dbReference type="EMBL" id="FUYE01000002">
    <property type="protein sequence ID" value="SKA82036.1"/>
    <property type="molecule type" value="Genomic_DNA"/>
</dbReference>
<dbReference type="OrthoDB" id="175359at2"/>
<protein>
    <submittedName>
        <fullName evidence="3">N-terminal double-transmembrane domain-containing protein</fullName>
    </submittedName>
</protein>
<evidence type="ECO:0000313" key="3">
    <source>
        <dbReference type="EMBL" id="SKA82036.1"/>
    </source>
</evidence>
<dbReference type="AlphaFoldDB" id="A0A1T4WXI4"/>
<dbReference type="CDD" id="cd00198">
    <property type="entry name" value="vWFA"/>
    <property type="match status" value="1"/>
</dbReference>
<keyword evidence="1" id="KW-0472">Membrane</keyword>
<keyword evidence="4" id="KW-1185">Reference proteome</keyword>
<proteinExistence type="predicted"/>
<evidence type="ECO:0000313" key="4">
    <source>
        <dbReference type="Proteomes" id="UP000190774"/>
    </source>
</evidence>
<feature type="domain" description="VWFA" evidence="2">
    <location>
        <begin position="91"/>
        <end position="225"/>
    </location>
</feature>
<dbReference type="InterPro" id="IPR002035">
    <property type="entry name" value="VWF_A"/>
</dbReference>
<evidence type="ECO:0000256" key="1">
    <source>
        <dbReference type="SAM" id="Phobius"/>
    </source>
</evidence>
<dbReference type="PROSITE" id="PS50234">
    <property type="entry name" value="VWFA"/>
    <property type="match status" value="1"/>
</dbReference>
<name>A0A1T4WXI4_9BACT</name>
<sequence>MSWLFPLYLLGAAAIIGPILMHLRRRPPQDRIEFSSLMFLEAQTPMPVSKRRLEHWLLLLLRCLALILLALMFARPLWQAEETAALGKNEAIYLLVDRSASMRRADLWTQAREETAKLVAAAKPGDRLAIATFDGALEPRWTFAEDRDSASNRSAVVSQRIGQVTPGWGRTDLGKALVEASSAFGSEAGMTGLRKRIVVLTDFQEGSRLEALRGQVWPETVAVTVRRLEVVDQDNLALSLGATSEAYDSAEEDPSPHPQQAKMNVRVRVSNARDSKLSDYTLAWERGGGDPLRGYLPPGVSRVLVAPPVFEEKKASVLRLSGDRWDFDNRVFVAPPQPQLVDLVFLGDEKTRDEAASPLFYLSRALQPTATLTPELQVISPEATALPATTDIVFISGAELKAPMLQSLSAFLKAGGLVVAVVDELMKTATLESLCQVKGITLSPSPSALQSDYLMLADVKTDHPLLRPFADERLRDFTKLRFWKHRFVDLQGEAVEKVKVLARFDNQAPAWLTVPSGKGSLILMTSGWHPADSQLALSTKFVPLLYGWLEAAGFRNETSPSLLVGDRLPLDADMTQVIAPDGQVLRREPGASLWAEQVGIYALQGRGGHQVAVNLPPEESRVAPYSEDKLRELGVKLEVIASDGVASPSAEEKERLAAHEQEGRQRAWLWLLAGVLLMLAGETWLAGRIREGRAQPAYS</sequence>
<dbReference type="STRING" id="48467.SAMN02745166_00849"/>
<reference evidence="4" key="1">
    <citation type="submission" date="2017-02" db="EMBL/GenBank/DDBJ databases">
        <authorList>
            <person name="Varghese N."/>
            <person name="Submissions S."/>
        </authorList>
    </citation>
    <scope>NUCLEOTIDE SEQUENCE [LARGE SCALE GENOMIC DNA]</scope>
    <source>
        <strain evidence="4">ATCC 700200</strain>
    </source>
</reference>
<dbReference type="RefSeq" id="WP_078812045.1">
    <property type="nucleotide sequence ID" value="NZ_FUYE01000002.1"/>
</dbReference>
<organism evidence="3 4">
    <name type="scientific">Prosthecobacter debontii</name>
    <dbReference type="NCBI Taxonomy" id="48467"/>
    <lineage>
        <taxon>Bacteria</taxon>
        <taxon>Pseudomonadati</taxon>
        <taxon>Verrucomicrobiota</taxon>
        <taxon>Verrucomicrobiia</taxon>
        <taxon>Verrucomicrobiales</taxon>
        <taxon>Verrucomicrobiaceae</taxon>
        <taxon>Prosthecobacter</taxon>
    </lineage>
</organism>
<dbReference type="NCBIfam" id="TIGR02226">
    <property type="entry name" value="two_anch"/>
    <property type="match status" value="1"/>
</dbReference>
<keyword evidence="1 3" id="KW-0812">Transmembrane</keyword>
<keyword evidence="1" id="KW-1133">Transmembrane helix</keyword>
<dbReference type="InterPro" id="IPR011933">
    <property type="entry name" value="Double_TM_dom"/>
</dbReference>
<dbReference type="SUPFAM" id="SSF53300">
    <property type="entry name" value="vWA-like"/>
    <property type="match status" value="1"/>
</dbReference>
<dbReference type="Gene3D" id="3.40.50.410">
    <property type="entry name" value="von Willebrand factor, type A domain"/>
    <property type="match status" value="1"/>
</dbReference>
<dbReference type="PANTHER" id="PTHR37464">
    <property type="entry name" value="BLL2463 PROTEIN"/>
    <property type="match status" value="1"/>
</dbReference>
<dbReference type="SMART" id="SM00327">
    <property type="entry name" value="VWA"/>
    <property type="match status" value="1"/>
</dbReference>
<dbReference type="Proteomes" id="UP000190774">
    <property type="component" value="Unassembled WGS sequence"/>
</dbReference>
<dbReference type="Pfam" id="PF13519">
    <property type="entry name" value="VWA_2"/>
    <property type="match status" value="1"/>
</dbReference>
<accession>A0A1T4WXI4</accession>
<dbReference type="Pfam" id="PF07584">
    <property type="entry name" value="BatA"/>
    <property type="match status" value="1"/>
</dbReference>